<dbReference type="Proteomes" id="UP000807342">
    <property type="component" value="Unassembled WGS sequence"/>
</dbReference>
<name>A0A9P5X284_9AGAR</name>
<evidence type="ECO:0000313" key="2">
    <source>
        <dbReference type="Proteomes" id="UP000807342"/>
    </source>
</evidence>
<gene>
    <name evidence="1" type="ORF">P691DRAFT_788676</name>
</gene>
<accession>A0A9P5X284</accession>
<organism evidence="1 2">
    <name type="scientific">Macrolepiota fuliginosa MF-IS2</name>
    <dbReference type="NCBI Taxonomy" id="1400762"/>
    <lineage>
        <taxon>Eukaryota</taxon>
        <taxon>Fungi</taxon>
        <taxon>Dikarya</taxon>
        <taxon>Basidiomycota</taxon>
        <taxon>Agaricomycotina</taxon>
        <taxon>Agaricomycetes</taxon>
        <taxon>Agaricomycetidae</taxon>
        <taxon>Agaricales</taxon>
        <taxon>Agaricineae</taxon>
        <taxon>Agaricaceae</taxon>
        <taxon>Macrolepiota</taxon>
    </lineage>
</organism>
<dbReference type="AlphaFoldDB" id="A0A9P5X284"/>
<keyword evidence="2" id="KW-1185">Reference proteome</keyword>
<proteinExistence type="predicted"/>
<comment type="caution">
    <text evidence="1">The sequence shown here is derived from an EMBL/GenBank/DDBJ whole genome shotgun (WGS) entry which is preliminary data.</text>
</comment>
<reference evidence="1" key="1">
    <citation type="submission" date="2020-11" db="EMBL/GenBank/DDBJ databases">
        <authorList>
            <consortium name="DOE Joint Genome Institute"/>
            <person name="Ahrendt S."/>
            <person name="Riley R."/>
            <person name="Andreopoulos W."/>
            <person name="Labutti K."/>
            <person name="Pangilinan J."/>
            <person name="Ruiz-Duenas F.J."/>
            <person name="Barrasa J.M."/>
            <person name="Sanchez-Garcia M."/>
            <person name="Camarero S."/>
            <person name="Miyauchi S."/>
            <person name="Serrano A."/>
            <person name="Linde D."/>
            <person name="Babiker R."/>
            <person name="Drula E."/>
            <person name="Ayuso-Fernandez I."/>
            <person name="Pacheco R."/>
            <person name="Padilla G."/>
            <person name="Ferreira P."/>
            <person name="Barriuso J."/>
            <person name="Kellner H."/>
            <person name="Castanera R."/>
            <person name="Alfaro M."/>
            <person name="Ramirez L."/>
            <person name="Pisabarro A.G."/>
            <person name="Kuo A."/>
            <person name="Tritt A."/>
            <person name="Lipzen A."/>
            <person name="He G."/>
            <person name="Yan M."/>
            <person name="Ng V."/>
            <person name="Cullen D."/>
            <person name="Martin F."/>
            <person name="Rosso M.-N."/>
            <person name="Henrissat B."/>
            <person name="Hibbett D."/>
            <person name="Martinez A.T."/>
            <person name="Grigoriev I.V."/>
        </authorList>
    </citation>
    <scope>NUCLEOTIDE SEQUENCE</scope>
    <source>
        <strain evidence="1">MF-IS2</strain>
    </source>
</reference>
<protein>
    <submittedName>
        <fullName evidence="1">Uncharacterized protein</fullName>
    </submittedName>
</protein>
<dbReference type="EMBL" id="MU151540">
    <property type="protein sequence ID" value="KAF9442952.1"/>
    <property type="molecule type" value="Genomic_DNA"/>
</dbReference>
<sequence>MTSSIEGWQRLAGDELHLQYYLQLSPKGSHSMLVLEEEIETRKWGHQIWFMYRSLDGQIIEGNGLIGGGGDRVVYIYNSNYADMTHYTFFNGGVNYIVMVEN</sequence>
<evidence type="ECO:0000313" key="1">
    <source>
        <dbReference type="EMBL" id="KAF9442952.1"/>
    </source>
</evidence>